<dbReference type="Gene3D" id="1.20.58.220">
    <property type="entry name" value="Phosphate transport system protein phou homolog 2, domain 2"/>
    <property type="match status" value="1"/>
</dbReference>
<dbReference type="InterPro" id="IPR038078">
    <property type="entry name" value="PhoU-like_sf"/>
</dbReference>
<keyword evidence="3" id="KW-1133">Transmembrane helix</keyword>
<dbReference type="EMBL" id="QFNK01000061">
    <property type="protein sequence ID" value="PZO87358.1"/>
    <property type="molecule type" value="Genomic_DNA"/>
</dbReference>
<evidence type="ECO:0000259" key="4">
    <source>
        <dbReference type="Pfam" id="PF01895"/>
    </source>
</evidence>
<accession>A0A2W5C021</accession>
<feature type="compositionally biased region" description="Basic and acidic residues" evidence="2">
    <location>
        <begin position="308"/>
        <end position="321"/>
    </location>
</feature>
<feature type="region of interest" description="Disordered" evidence="2">
    <location>
        <begin position="300"/>
        <end position="321"/>
    </location>
</feature>
<feature type="transmembrane region" description="Helical" evidence="3">
    <location>
        <begin position="6"/>
        <end position="22"/>
    </location>
</feature>
<keyword evidence="3" id="KW-0812">Transmembrane</keyword>
<feature type="domain" description="PhoU" evidence="4">
    <location>
        <begin position="203"/>
        <end position="286"/>
    </location>
</feature>
<feature type="transmembrane region" description="Helical" evidence="3">
    <location>
        <begin position="34"/>
        <end position="55"/>
    </location>
</feature>
<dbReference type="Proteomes" id="UP000249557">
    <property type="component" value="Unassembled WGS sequence"/>
</dbReference>
<gene>
    <name evidence="5" type="ORF">DI626_04200</name>
</gene>
<dbReference type="PANTHER" id="PTHR42930">
    <property type="entry name" value="PHOSPHATE-SPECIFIC TRANSPORT SYSTEM ACCESSORY PROTEIN PHOU"/>
    <property type="match status" value="1"/>
</dbReference>
<reference evidence="5 6" key="1">
    <citation type="submission" date="2017-08" db="EMBL/GenBank/DDBJ databases">
        <title>Infants hospitalized years apart are colonized by the same room-sourced microbial strains.</title>
        <authorList>
            <person name="Brooks B."/>
            <person name="Olm M.R."/>
            <person name="Firek B.A."/>
            <person name="Baker R."/>
            <person name="Thomas B.C."/>
            <person name="Morowitz M.J."/>
            <person name="Banfield J.F."/>
        </authorList>
    </citation>
    <scope>NUCLEOTIDE SEQUENCE [LARGE SCALE GENOMIC DNA]</scope>
    <source>
        <strain evidence="5">S2_018_000_R2_104</strain>
    </source>
</reference>
<sequence>MIVRTIGVFGCLPLLGMVVPYLDRVDPDHARQIVHFHMGFNIVLALLFLPFTGVLNRLLKKALPTRPVADDPGMARYLNDKDLDMPSVALAAAARETLRMGDIIQQMLEDTLRVLKTNDEKLLLKIKDEDNTVDRLYGSIKNYMAKLSREFMDDKEAQRYVQILTFSTNIEHVGDVIDKNLMPLAQKKIKNLHHFSDAGFKEIEHMHKLVLESVQLAQSLFISNDIDSARRLIEGKEIIRKAEIDGMTTHIDRLRGGVPETIATSSLHLDIIRDYRRINTYMCTVAFPLLEESGDIHETRLRPRKAKNKETKANEELPEHS</sequence>
<dbReference type="Pfam" id="PF01895">
    <property type="entry name" value="PhoU"/>
    <property type="match status" value="2"/>
</dbReference>
<comment type="similarity">
    <text evidence="1">Belongs to the PhoU family.</text>
</comment>
<dbReference type="PANTHER" id="PTHR42930:SF3">
    <property type="entry name" value="PHOSPHATE-SPECIFIC TRANSPORT SYSTEM ACCESSORY PROTEIN PHOU"/>
    <property type="match status" value="1"/>
</dbReference>
<dbReference type="GO" id="GO:0045936">
    <property type="term" value="P:negative regulation of phosphate metabolic process"/>
    <property type="evidence" value="ECO:0007669"/>
    <property type="project" value="InterPro"/>
</dbReference>
<dbReference type="InterPro" id="IPR028366">
    <property type="entry name" value="PhoU"/>
</dbReference>
<name>A0A2W5C021_9BACT</name>
<dbReference type="SUPFAM" id="SSF109755">
    <property type="entry name" value="PhoU-like"/>
    <property type="match status" value="1"/>
</dbReference>
<proteinExistence type="inferred from homology"/>
<dbReference type="InterPro" id="IPR026022">
    <property type="entry name" value="PhoU_dom"/>
</dbReference>
<comment type="caution">
    <text evidence="5">The sequence shown here is derived from an EMBL/GenBank/DDBJ whole genome shotgun (WGS) entry which is preliminary data.</text>
</comment>
<evidence type="ECO:0000256" key="2">
    <source>
        <dbReference type="SAM" id="MobiDB-lite"/>
    </source>
</evidence>
<protein>
    <recommendedName>
        <fullName evidence="4">PhoU domain-containing protein</fullName>
    </recommendedName>
</protein>
<evidence type="ECO:0000313" key="6">
    <source>
        <dbReference type="Proteomes" id="UP000249557"/>
    </source>
</evidence>
<evidence type="ECO:0000256" key="3">
    <source>
        <dbReference type="SAM" id="Phobius"/>
    </source>
</evidence>
<feature type="domain" description="PhoU" evidence="4">
    <location>
        <begin position="98"/>
        <end position="176"/>
    </location>
</feature>
<evidence type="ECO:0000313" key="5">
    <source>
        <dbReference type="EMBL" id="PZO87358.1"/>
    </source>
</evidence>
<evidence type="ECO:0000256" key="1">
    <source>
        <dbReference type="ARBA" id="ARBA00008107"/>
    </source>
</evidence>
<dbReference type="GO" id="GO:0030643">
    <property type="term" value="P:intracellular phosphate ion homeostasis"/>
    <property type="evidence" value="ECO:0007669"/>
    <property type="project" value="InterPro"/>
</dbReference>
<organism evidence="5 6">
    <name type="scientific">Micavibrio aeruginosavorus</name>
    <dbReference type="NCBI Taxonomy" id="349221"/>
    <lineage>
        <taxon>Bacteria</taxon>
        <taxon>Pseudomonadati</taxon>
        <taxon>Bdellovibrionota</taxon>
        <taxon>Bdellovibrionia</taxon>
        <taxon>Bdellovibrionales</taxon>
        <taxon>Pseudobdellovibrionaceae</taxon>
        <taxon>Micavibrio</taxon>
    </lineage>
</organism>
<keyword evidence="3" id="KW-0472">Membrane</keyword>
<dbReference type="AlphaFoldDB" id="A0A2W5C021"/>